<evidence type="ECO:0000256" key="4">
    <source>
        <dbReference type="ARBA" id="ARBA00023136"/>
    </source>
</evidence>
<feature type="domain" description="Mechanosensitive ion channel MscS" evidence="6">
    <location>
        <begin position="413"/>
        <end position="478"/>
    </location>
</feature>
<keyword evidence="8" id="KW-1185">Reference proteome</keyword>
<dbReference type="SUPFAM" id="SSF50182">
    <property type="entry name" value="Sm-like ribonucleoproteins"/>
    <property type="match status" value="1"/>
</dbReference>
<dbReference type="InterPro" id="IPR023408">
    <property type="entry name" value="MscS_beta-dom_sf"/>
</dbReference>
<dbReference type="AlphaFoldDB" id="A0A9X2AB82"/>
<dbReference type="EMBL" id="JAKVTV010000002">
    <property type="protein sequence ID" value="MCH4822868.1"/>
    <property type="molecule type" value="Genomic_DNA"/>
</dbReference>
<name>A0A9X2AB82_9FLAO</name>
<feature type="transmembrane region" description="Helical" evidence="5">
    <location>
        <begin position="368"/>
        <end position="385"/>
    </location>
</feature>
<evidence type="ECO:0000256" key="5">
    <source>
        <dbReference type="SAM" id="Phobius"/>
    </source>
</evidence>
<feature type="transmembrane region" description="Helical" evidence="5">
    <location>
        <begin position="391"/>
        <end position="410"/>
    </location>
</feature>
<feature type="transmembrane region" description="Helical" evidence="5">
    <location>
        <begin position="310"/>
        <end position="329"/>
    </location>
</feature>
<keyword evidence="3 5" id="KW-1133">Transmembrane helix</keyword>
<feature type="transmembrane region" description="Helical" evidence="5">
    <location>
        <begin position="238"/>
        <end position="258"/>
    </location>
</feature>
<dbReference type="PANTHER" id="PTHR30566:SF25">
    <property type="entry name" value="INNER MEMBRANE PROTEIN"/>
    <property type="match status" value="1"/>
</dbReference>
<dbReference type="GO" id="GO:0008381">
    <property type="term" value="F:mechanosensitive monoatomic ion channel activity"/>
    <property type="evidence" value="ECO:0007669"/>
    <property type="project" value="UniProtKB-ARBA"/>
</dbReference>
<keyword evidence="2 5" id="KW-0812">Transmembrane</keyword>
<keyword evidence="4 5" id="KW-0472">Membrane</keyword>
<comment type="subcellular location">
    <subcellularLocation>
        <location evidence="1">Membrane</location>
    </subcellularLocation>
</comment>
<dbReference type="Gene3D" id="1.10.287.1260">
    <property type="match status" value="1"/>
</dbReference>
<sequence length="588" mass="66771">MPESLIKTFINFSLFLNIGFSFAQSEQIDTTNQSEDQQLPSKEISIEDSVANAGTSLGKFEDAYFKADRWNPGVSFPPDDINLLTPQAALEHFIINSRNKNYKQAAYALNLNLLPDDLSQVEASVLAEKLNFVLEQRISISWDELSDRPDGQIDFSTSTNKAIAGKPRRSISFGKTELNNRDINFRLQRIKYKDKSPIWLISPQTVENIEPLYKRFGPRKLDRLIPKWISFEVFRIPVWKLIGTFLLILLSYFLSKIVSHYIRKIFSNTEKYWIKNIAYRLASPAGAAMGILVFYLLLNNLISFTGPLARGLYTLLLISVIGIITWLIMRVIDYVMDFFAEHSVGDLNDEQNAQAKKMMTYISVGRRIFIFVIVFLGASVIFSQFPSLEKLGVSLMASAGIATVVVGIAAQSTLGNIIAGIQIAITKPAKIGDAVIIEDSYGFVEDITFTYMVLKTWDLRRKVIPLKTVVSNSFENLSMTSSQSIGNVEVYADHRIDVSKVRAKFEELLRNSDKWDGDEERAPIVQVSEMDNKALKIRCLCSGKDYPTTWDLHCELREKLVKYIAELEDGFYLTKERVELEDRDIKES</sequence>
<evidence type="ECO:0000313" key="7">
    <source>
        <dbReference type="EMBL" id="MCH4822868.1"/>
    </source>
</evidence>
<dbReference type="PANTHER" id="PTHR30566">
    <property type="entry name" value="YNAI-RELATED MECHANOSENSITIVE ION CHANNEL"/>
    <property type="match status" value="1"/>
</dbReference>
<feature type="transmembrane region" description="Helical" evidence="5">
    <location>
        <begin position="278"/>
        <end position="298"/>
    </location>
</feature>
<dbReference type="Proteomes" id="UP001139226">
    <property type="component" value="Unassembled WGS sequence"/>
</dbReference>
<evidence type="ECO:0000256" key="3">
    <source>
        <dbReference type="ARBA" id="ARBA00022989"/>
    </source>
</evidence>
<dbReference type="Gene3D" id="2.30.30.60">
    <property type="match status" value="1"/>
</dbReference>
<accession>A0A9X2AB82</accession>
<gene>
    <name evidence="7" type="ORF">ML462_06750</name>
</gene>
<dbReference type="RefSeq" id="WP_240713035.1">
    <property type="nucleotide sequence ID" value="NZ_JAKVTV010000002.1"/>
</dbReference>
<dbReference type="Pfam" id="PF00924">
    <property type="entry name" value="MS_channel_2nd"/>
    <property type="match status" value="1"/>
</dbReference>
<evidence type="ECO:0000256" key="1">
    <source>
        <dbReference type="ARBA" id="ARBA00004370"/>
    </source>
</evidence>
<evidence type="ECO:0000313" key="8">
    <source>
        <dbReference type="Proteomes" id="UP001139226"/>
    </source>
</evidence>
<reference evidence="7" key="1">
    <citation type="submission" date="2022-03" db="EMBL/GenBank/DDBJ databases">
        <title>Gramella crocea sp. nov., isolated from activated sludge of a seafood processing plant.</title>
        <authorList>
            <person name="Zhang X."/>
        </authorList>
    </citation>
    <scope>NUCLEOTIDE SEQUENCE</scope>
    <source>
        <strain evidence="7">YJ019</strain>
    </source>
</reference>
<proteinExistence type="predicted"/>
<evidence type="ECO:0000256" key="2">
    <source>
        <dbReference type="ARBA" id="ARBA00022692"/>
    </source>
</evidence>
<dbReference type="InterPro" id="IPR006685">
    <property type="entry name" value="MscS_channel_2nd"/>
</dbReference>
<comment type="caution">
    <text evidence="7">The sequence shown here is derived from an EMBL/GenBank/DDBJ whole genome shotgun (WGS) entry which is preliminary data.</text>
</comment>
<dbReference type="GO" id="GO:0016020">
    <property type="term" value="C:membrane"/>
    <property type="evidence" value="ECO:0007669"/>
    <property type="project" value="UniProtKB-SubCell"/>
</dbReference>
<protein>
    <submittedName>
        <fullName evidence="7">Mechanosensitive ion channel</fullName>
    </submittedName>
</protein>
<evidence type="ECO:0000259" key="6">
    <source>
        <dbReference type="Pfam" id="PF00924"/>
    </source>
</evidence>
<organism evidence="7 8">
    <name type="scientific">Christiangramia lutea</name>
    <dbReference type="NCBI Taxonomy" id="1607951"/>
    <lineage>
        <taxon>Bacteria</taxon>
        <taxon>Pseudomonadati</taxon>
        <taxon>Bacteroidota</taxon>
        <taxon>Flavobacteriia</taxon>
        <taxon>Flavobacteriales</taxon>
        <taxon>Flavobacteriaceae</taxon>
        <taxon>Christiangramia</taxon>
    </lineage>
</organism>
<dbReference type="InterPro" id="IPR010920">
    <property type="entry name" value="LSM_dom_sf"/>
</dbReference>